<dbReference type="EMBL" id="GBXM01052570">
    <property type="protein sequence ID" value="JAH56007.1"/>
    <property type="molecule type" value="Transcribed_RNA"/>
</dbReference>
<proteinExistence type="predicted"/>
<protein>
    <submittedName>
        <fullName evidence="1">Uncharacterized protein</fullName>
    </submittedName>
</protein>
<sequence length="36" mass="3945">MFPYDLLLLISCNTHTEVPTKGRGNASITINRTLPG</sequence>
<dbReference type="AlphaFoldDB" id="A0A0E9TRC2"/>
<evidence type="ECO:0000313" key="1">
    <source>
        <dbReference type="EMBL" id="JAH56007.1"/>
    </source>
</evidence>
<reference evidence="1" key="1">
    <citation type="submission" date="2014-11" db="EMBL/GenBank/DDBJ databases">
        <authorList>
            <person name="Amaro Gonzalez C."/>
        </authorList>
    </citation>
    <scope>NUCLEOTIDE SEQUENCE</scope>
</reference>
<reference evidence="1" key="2">
    <citation type="journal article" date="2015" name="Fish Shellfish Immunol.">
        <title>Early steps in the European eel (Anguilla anguilla)-Vibrio vulnificus interaction in the gills: Role of the RtxA13 toxin.</title>
        <authorList>
            <person name="Callol A."/>
            <person name="Pajuelo D."/>
            <person name="Ebbesson L."/>
            <person name="Teles M."/>
            <person name="MacKenzie S."/>
            <person name="Amaro C."/>
        </authorList>
    </citation>
    <scope>NUCLEOTIDE SEQUENCE</scope>
</reference>
<organism evidence="1">
    <name type="scientific">Anguilla anguilla</name>
    <name type="common">European freshwater eel</name>
    <name type="synonym">Muraena anguilla</name>
    <dbReference type="NCBI Taxonomy" id="7936"/>
    <lineage>
        <taxon>Eukaryota</taxon>
        <taxon>Metazoa</taxon>
        <taxon>Chordata</taxon>
        <taxon>Craniata</taxon>
        <taxon>Vertebrata</taxon>
        <taxon>Euteleostomi</taxon>
        <taxon>Actinopterygii</taxon>
        <taxon>Neopterygii</taxon>
        <taxon>Teleostei</taxon>
        <taxon>Anguilliformes</taxon>
        <taxon>Anguillidae</taxon>
        <taxon>Anguilla</taxon>
    </lineage>
</organism>
<name>A0A0E9TRC2_ANGAN</name>
<accession>A0A0E9TRC2</accession>